<dbReference type="InterPro" id="IPR050834">
    <property type="entry name" value="Glycosyltransf_2"/>
</dbReference>
<organism evidence="3 4">
    <name type="scientific">Plectonema radiosum NIES-515</name>
    <dbReference type="NCBI Taxonomy" id="2986073"/>
    <lineage>
        <taxon>Bacteria</taxon>
        <taxon>Bacillati</taxon>
        <taxon>Cyanobacteriota</taxon>
        <taxon>Cyanophyceae</taxon>
        <taxon>Oscillatoriophycideae</taxon>
        <taxon>Oscillatoriales</taxon>
        <taxon>Microcoleaceae</taxon>
        <taxon>Plectonema</taxon>
    </lineage>
</organism>
<accession>A0ABT3B5R5</accession>
<keyword evidence="3" id="KW-0328">Glycosyltransferase</keyword>
<proteinExistence type="predicted"/>
<keyword evidence="3" id="KW-0808">Transferase</keyword>
<dbReference type="InterPro" id="IPR029044">
    <property type="entry name" value="Nucleotide-diphossugar_trans"/>
</dbReference>
<gene>
    <name evidence="3" type="ORF">OGM63_25025</name>
</gene>
<feature type="region of interest" description="Disordered" evidence="1">
    <location>
        <begin position="392"/>
        <end position="455"/>
    </location>
</feature>
<evidence type="ECO:0000313" key="4">
    <source>
        <dbReference type="Proteomes" id="UP001526143"/>
    </source>
</evidence>
<keyword evidence="4" id="KW-1185">Reference proteome</keyword>
<dbReference type="EC" id="2.4.-.-" evidence="3"/>
<comment type="caution">
    <text evidence="3">The sequence shown here is derived from an EMBL/GenBank/DDBJ whole genome shotgun (WGS) entry which is preliminary data.</text>
</comment>
<evidence type="ECO:0000259" key="2">
    <source>
        <dbReference type="Pfam" id="PF00535"/>
    </source>
</evidence>
<dbReference type="GO" id="GO:0016757">
    <property type="term" value="F:glycosyltransferase activity"/>
    <property type="evidence" value="ECO:0007669"/>
    <property type="project" value="UniProtKB-KW"/>
</dbReference>
<sequence>MPKVSVIIPSYNHEKFVAEAIQSVLNQTYQDFEIVITDDGSTDNTVNVIKQFTDPRIRLFCFTINRGAAVAANNCLKEARGEFIAMLSSDDVFAIEKLEKQAKFLDEHLEMGAVLSYAHIIDEDGNDFTQEKHAYKEIFIQYNRNRFKWLNRFFFQGNCLCHPSALIRKKCYEDVGQYDERFAQLPDFDFWIRLCMKYEIHVMPEELIKFRIRDNEANASGNKPEAKIRLEIEHKQILKNYFSAEVRRYFSEIFPEAGLEINNEDDGEAIDLKIAMLAIQVGNRAYQCFGIDKLYDLLAIENNLNKNLKIECDLDAASLIKVTGQYDVFGIVSAEKLHLQIGQMQSDLEYLHSQLQLTEAELKVSRVVIQEQQVELERSHSQLQQTQAELERSQSQLQQTQAELERSHSRQQETQAELERSQSQLQQTQAELERSQSQLQQTQAELERSQSQLQQTHVELERSHSRQQETQIELENLRYEPEQSQLGWEKAQIQLRQAQNGWERAQTIITAMESSKFWKLRKIWFRIKRSSGLSSK</sequence>
<feature type="domain" description="Glycosyltransferase 2-like" evidence="2">
    <location>
        <begin position="5"/>
        <end position="173"/>
    </location>
</feature>
<reference evidence="3 4" key="1">
    <citation type="submission" date="2022-10" db="EMBL/GenBank/DDBJ databases">
        <title>Identification of biosynthetic pathway for the production of the potent trypsin inhibitor radiosumin.</title>
        <authorList>
            <person name="Fewer D.P."/>
            <person name="Delbaje E."/>
            <person name="Ouyang X."/>
            <person name="Agostino P.D."/>
            <person name="Wahlsten M."/>
            <person name="Jokela J."/>
            <person name="Permi P."/>
            <person name="Haapaniemi E."/>
            <person name="Koistinen H."/>
        </authorList>
    </citation>
    <scope>NUCLEOTIDE SEQUENCE [LARGE SCALE GENOMIC DNA]</scope>
    <source>
        <strain evidence="3 4">NIES-515</strain>
    </source>
</reference>
<feature type="compositionally biased region" description="Polar residues" evidence="1">
    <location>
        <begin position="421"/>
        <end position="455"/>
    </location>
</feature>
<evidence type="ECO:0000313" key="3">
    <source>
        <dbReference type="EMBL" id="MCV3216728.1"/>
    </source>
</evidence>
<dbReference type="Gene3D" id="3.90.550.10">
    <property type="entry name" value="Spore Coat Polysaccharide Biosynthesis Protein SpsA, Chain A"/>
    <property type="match status" value="1"/>
</dbReference>
<dbReference type="RefSeq" id="WP_263748387.1">
    <property type="nucleotide sequence ID" value="NZ_JAOWRF010000355.1"/>
</dbReference>
<dbReference type="InterPro" id="IPR001173">
    <property type="entry name" value="Glyco_trans_2-like"/>
</dbReference>
<dbReference type="PANTHER" id="PTHR43685:SF11">
    <property type="entry name" value="GLYCOSYLTRANSFERASE TAGX-RELATED"/>
    <property type="match status" value="1"/>
</dbReference>
<evidence type="ECO:0000256" key="1">
    <source>
        <dbReference type="SAM" id="MobiDB-lite"/>
    </source>
</evidence>
<protein>
    <submittedName>
        <fullName evidence="3">Glycosyltransferase</fullName>
        <ecNumber evidence="3">2.4.-.-</ecNumber>
    </submittedName>
</protein>
<dbReference type="Pfam" id="PF00535">
    <property type="entry name" value="Glycos_transf_2"/>
    <property type="match status" value="1"/>
</dbReference>
<dbReference type="SUPFAM" id="SSF57997">
    <property type="entry name" value="Tropomyosin"/>
    <property type="match status" value="1"/>
</dbReference>
<dbReference type="EMBL" id="JAOWRF010000355">
    <property type="protein sequence ID" value="MCV3216728.1"/>
    <property type="molecule type" value="Genomic_DNA"/>
</dbReference>
<dbReference type="PANTHER" id="PTHR43685">
    <property type="entry name" value="GLYCOSYLTRANSFERASE"/>
    <property type="match status" value="1"/>
</dbReference>
<name>A0ABT3B5R5_9CYAN</name>
<dbReference type="SUPFAM" id="SSF53448">
    <property type="entry name" value="Nucleotide-diphospho-sugar transferases"/>
    <property type="match status" value="1"/>
</dbReference>
<dbReference type="Proteomes" id="UP001526143">
    <property type="component" value="Unassembled WGS sequence"/>
</dbReference>
<feature type="compositionally biased region" description="Polar residues" evidence="1">
    <location>
        <begin position="392"/>
        <end position="402"/>
    </location>
</feature>